<protein>
    <submittedName>
        <fullName evidence="1">Uncharacterized protein</fullName>
    </submittedName>
</protein>
<dbReference type="Proteomes" id="UP001215280">
    <property type="component" value="Unassembled WGS sequence"/>
</dbReference>
<evidence type="ECO:0000313" key="2">
    <source>
        <dbReference type="Proteomes" id="UP001215280"/>
    </source>
</evidence>
<reference evidence="1" key="1">
    <citation type="submission" date="2023-03" db="EMBL/GenBank/DDBJ databases">
        <title>Massive genome expansion in bonnet fungi (Mycena s.s.) driven by repeated elements and novel gene families across ecological guilds.</title>
        <authorList>
            <consortium name="Lawrence Berkeley National Laboratory"/>
            <person name="Harder C.B."/>
            <person name="Miyauchi S."/>
            <person name="Viragh M."/>
            <person name="Kuo A."/>
            <person name="Thoen E."/>
            <person name="Andreopoulos B."/>
            <person name="Lu D."/>
            <person name="Skrede I."/>
            <person name="Drula E."/>
            <person name="Henrissat B."/>
            <person name="Morin E."/>
            <person name="Kohler A."/>
            <person name="Barry K."/>
            <person name="LaButti K."/>
            <person name="Morin E."/>
            <person name="Salamov A."/>
            <person name="Lipzen A."/>
            <person name="Mereny Z."/>
            <person name="Hegedus B."/>
            <person name="Baldrian P."/>
            <person name="Stursova M."/>
            <person name="Weitz H."/>
            <person name="Taylor A."/>
            <person name="Grigoriev I.V."/>
            <person name="Nagy L.G."/>
            <person name="Martin F."/>
            <person name="Kauserud H."/>
        </authorList>
    </citation>
    <scope>NUCLEOTIDE SEQUENCE</scope>
    <source>
        <strain evidence="1">CBHHK188m</strain>
    </source>
</reference>
<comment type="caution">
    <text evidence="1">The sequence shown here is derived from an EMBL/GenBank/DDBJ whole genome shotgun (WGS) entry which is preliminary data.</text>
</comment>
<evidence type="ECO:0000313" key="1">
    <source>
        <dbReference type="EMBL" id="KAJ7732337.1"/>
    </source>
</evidence>
<sequence>MIVPMSLLTQSPIQRNAFLFGPSLRKGKEESSAFPHVFHRRRIHFCAWRFPRSSNCVSAAPIPARFGRPSPPAFAPATAYVLWVALENAGCIVAVYPLWVLEVDSPR</sequence>
<organism evidence="1 2">
    <name type="scientific">Mycena maculata</name>
    <dbReference type="NCBI Taxonomy" id="230809"/>
    <lineage>
        <taxon>Eukaryota</taxon>
        <taxon>Fungi</taxon>
        <taxon>Dikarya</taxon>
        <taxon>Basidiomycota</taxon>
        <taxon>Agaricomycotina</taxon>
        <taxon>Agaricomycetes</taxon>
        <taxon>Agaricomycetidae</taxon>
        <taxon>Agaricales</taxon>
        <taxon>Marasmiineae</taxon>
        <taxon>Mycenaceae</taxon>
        <taxon>Mycena</taxon>
    </lineage>
</organism>
<dbReference type="EMBL" id="JARJLG010000176">
    <property type="protein sequence ID" value="KAJ7732337.1"/>
    <property type="molecule type" value="Genomic_DNA"/>
</dbReference>
<dbReference type="AlphaFoldDB" id="A0AAD7I187"/>
<proteinExistence type="predicted"/>
<accession>A0AAD7I187</accession>
<gene>
    <name evidence="1" type="ORF">DFH07DRAFT_780941</name>
</gene>
<keyword evidence="2" id="KW-1185">Reference proteome</keyword>
<name>A0AAD7I187_9AGAR</name>